<dbReference type="OrthoDB" id="9176708at2"/>
<keyword evidence="12" id="KW-0472">Membrane</keyword>
<dbReference type="InterPro" id="IPR001610">
    <property type="entry name" value="PAC"/>
</dbReference>
<dbReference type="Gene3D" id="1.10.287.130">
    <property type="match status" value="1"/>
</dbReference>
<keyword evidence="3 11" id="KW-0597">Phosphoprotein</keyword>
<dbReference type="PROSITE" id="PS50109">
    <property type="entry name" value="HIS_KIN"/>
    <property type="match status" value="1"/>
</dbReference>
<dbReference type="NCBIfam" id="TIGR00229">
    <property type="entry name" value="sensory_box"/>
    <property type="match status" value="2"/>
</dbReference>
<dbReference type="GO" id="GO:0006355">
    <property type="term" value="P:regulation of DNA-templated transcription"/>
    <property type="evidence" value="ECO:0007669"/>
    <property type="project" value="InterPro"/>
</dbReference>
<evidence type="ECO:0000256" key="8">
    <source>
        <dbReference type="ARBA" id="ARBA00023012"/>
    </source>
</evidence>
<dbReference type="Gene3D" id="3.30.450.20">
    <property type="entry name" value="PAS domain"/>
    <property type="match status" value="2"/>
</dbReference>
<accession>A0A4P7UKF4</accession>
<feature type="domain" description="Histidine kinase" evidence="14">
    <location>
        <begin position="822"/>
        <end position="1043"/>
    </location>
</feature>
<dbReference type="GO" id="GO:0000155">
    <property type="term" value="F:phosphorelay sensor kinase activity"/>
    <property type="evidence" value="ECO:0007669"/>
    <property type="project" value="InterPro"/>
</dbReference>
<dbReference type="SMART" id="SM00448">
    <property type="entry name" value="REC"/>
    <property type="match status" value="2"/>
</dbReference>
<keyword evidence="12" id="KW-0812">Transmembrane</keyword>
<evidence type="ECO:0000256" key="3">
    <source>
        <dbReference type="ARBA" id="ARBA00022553"/>
    </source>
</evidence>
<dbReference type="InterPro" id="IPR011006">
    <property type="entry name" value="CheY-like_superfamily"/>
</dbReference>
<dbReference type="InterPro" id="IPR001789">
    <property type="entry name" value="Sig_transdc_resp-reg_receiver"/>
</dbReference>
<dbReference type="SMART" id="SM00091">
    <property type="entry name" value="PAS"/>
    <property type="match status" value="2"/>
</dbReference>
<evidence type="ECO:0000256" key="4">
    <source>
        <dbReference type="ARBA" id="ARBA00022679"/>
    </source>
</evidence>
<dbReference type="PROSITE" id="PS50113">
    <property type="entry name" value="PAC"/>
    <property type="match status" value="2"/>
</dbReference>
<dbReference type="Gene3D" id="3.40.50.2300">
    <property type="match status" value="2"/>
</dbReference>
<dbReference type="SUPFAM" id="SSF55785">
    <property type="entry name" value="PYP-like sensor domain (PAS domain)"/>
    <property type="match status" value="2"/>
</dbReference>
<dbReference type="Pfam" id="PF00497">
    <property type="entry name" value="SBP_bac_3"/>
    <property type="match status" value="1"/>
</dbReference>
<dbReference type="CDD" id="cd01007">
    <property type="entry name" value="PBP2_BvgS_HisK_like"/>
    <property type="match status" value="1"/>
</dbReference>
<keyword evidence="7" id="KW-0067">ATP-binding</keyword>
<keyword evidence="6" id="KW-0418">Kinase</keyword>
<dbReference type="EMBL" id="CP036295">
    <property type="protein sequence ID" value="QCC86227.1"/>
    <property type="molecule type" value="Genomic_DNA"/>
</dbReference>
<dbReference type="InterPro" id="IPR000700">
    <property type="entry name" value="PAS-assoc_C"/>
</dbReference>
<dbReference type="SMART" id="SM00387">
    <property type="entry name" value="HATPase_c"/>
    <property type="match status" value="1"/>
</dbReference>
<evidence type="ECO:0000256" key="7">
    <source>
        <dbReference type="ARBA" id="ARBA00022840"/>
    </source>
</evidence>
<proteinExistence type="predicted"/>
<dbReference type="Pfam" id="PF00989">
    <property type="entry name" value="PAS"/>
    <property type="match status" value="1"/>
</dbReference>
<dbReference type="SUPFAM" id="SSF52172">
    <property type="entry name" value="CheY-like"/>
    <property type="match status" value="2"/>
</dbReference>
<evidence type="ECO:0000259" key="16">
    <source>
        <dbReference type="PROSITE" id="PS50112"/>
    </source>
</evidence>
<dbReference type="SMART" id="SM00086">
    <property type="entry name" value="PAC"/>
    <property type="match status" value="2"/>
</dbReference>
<dbReference type="InterPro" id="IPR013767">
    <property type="entry name" value="PAS_fold"/>
</dbReference>
<dbReference type="EC" id="2.7.13.3" evidence="2"/>
<keyword evidence="13" id="KW-0732">Signal</keyword>
<keyword evidence="12" id="KW-1133">Transmembrane helix</keyword>
<evidence type="ECO:0000259" key="14">
    <source>
        <dbReference type="PROSITE" id="PS50109"/>
    </source>
</evidence>
<feature type="domain" description="PAS" evidence="16">
    <location>
        <begin position="687"/>
        <end position="731"/>
    </location>
</feature>
<dbReference type="PROSITE" id="PS50110">
    <property type="entry name" value="RESPONSE_REGULATORY"/>
    <property type="match status" value="2"/>
</dbReference>
<keyword evidence="5" id="KW-0547">Nucleotide-binding</keyword>
<dbReference type="RefSeq" id="WP_136400330.1">
    <property type="nucleotide sequence ID" value="NZ_CP036295.1"/>
</dbReference>
<dbReference type="Gene3D" id="3.30.565.10">
    <property type="entry name" value="Histidine kinase-like ATPase, C-terminal domain"/>
    <property type="match status" value="1"/>
</dbReference>
<evidence type="ECO:0000259" key="17">
    <source>
        <dbReference type="PROSITE" id="PS50113"/>
    </source>
</evidence>
<evidence type="ECO:0000259" key="15">
    <source>
        <dbReference type="PROSITE" id="PS50110"/>
    </source>
</evidence>
<dbReference type="PANTHER" id="PTHR45339">
    <property type="entry name" value="HYBRID SIGNAL TRANSDUCTION HISTIDINE KINASE J"/>
    <property type="match status" value="1"/>
</dbReference>
<dbReference type="InterPro" id="IPR000014">
    <property type="entry name" value="PAS"/>
</dbReference>
<feature type="modified residue" description="4-aspartylphosphate" evidence="11">
    <location>
        <position position="1259"/>
    </location>
</feature>
<feature type="domain" description="PAC" evidence="17">
    <location>
        <begin position="634"/>
        <end position="686"/>
    </location>
</feature>
<gene>
    <name evidence="18" type="ORF">DDIC_10165</name>
</gene>
<evidence type="ECO:0000256" key="1">
    <source>
        <dbReference type="ARBA" id="ARBA00000085"/>
    </source>
</evidence>
<evidence type="ECO:0000256" key="12">
    <source>
        <dbReference type="SAM" id="Phobius"/>
    </source>
</evidence>
<keyword evidence="8" id="KW-0902">Two-component regulatory system</keyword>
<name>A0A4P7UKF4_DESDE</name>
<dbReference type="PRINTS" id="PR00344">
    <property type="entry name" value="BCTRLSENSOR"/>
</dbReference>
<dbReference type="CDD" id="cd16922">
    <property type="entry name" value="HATPase_EvgS-ArcB-TorS-like"/>
    <property type="match status" value="1"/>
</dbReference>
<dbReference type="InterPro" id="IPR001638">
    <property type="entry name" value="Solute-binding_3/MltF_N"/>
</dbReference>
<sequence length="1344" mass="148736">MHRHCRTLTFCLLVLFLVLTRHARAFASDASAKAAEPITIACMNDNEPLSFTSKTGEPVGLMIDFWRLWGEKVGRPVRFVMSDWQDSLDALRERRADIHFSMYITPDRARWAKFGPAISPGIGGLLLSVEAGKKIVDPSQLGDSVIAVLEGSLQEYYMRDHFPDARLLVVKNGADLFLSVAKGLAVGISSNFPSAYGVIDKMGLNSFFMPQALPLFARNLHPAVLRDRDDIAQLLDAGLAHISRAEMVALEERWIRNPAHRVWGNMARPLMLSPAERGWLAAHQTVRVAIEKDWQPIEFVDVEGNFSGLGLNIVQLAGRYLNIAIQPVSDAVLKDSSTSHMADLEPFLEGTPPAGGPWLFTKPVTQLPLAVVTLDTERMVTTAGDLAGKSVAVHDHAGLADYLRSQLPNSKIVNVHSQDAGLAAVQSRQVDAMVGLALSMEYSVVNKNLRDVRLGLLPQLQYSARIAVRSDWPVLVEILNKALDNIPQDQLAAVINRWANLRIERSVNWTLVFHVAGVVVLFLGSVLGVIVIWNRKLAHESSERQKALESARASAAALWERKQQLRSVVDNLPSLMMLKDADGRYVMVNKFFETFTGNLEADVVGRRIADLLPSQIAESGIRLDKMVIETGKAHRTEESRYDAAGEAHTLEVVRVPLFDPDGAANGLVYMGTDITERIASDKALRRAQMEMYQIFNAAGSAMRVIDRNLIVKEVNATFTNCFGYSREEMIGHWCGEHASSDLCDADCVGRRILNGAPRAASRQMRRKKDGSIVYCDMVATPFLSPDGELLGIIEDCRDITDLVESQQAAEQASKAKSEFLANMSHEIRTPMNAVVGLTHLTLRTKLSATQRNYLKNIDSSAKSLLRIIDDILDFSKIEAGRMDMEHLDFNLEEVLLGLSSLDTSKSGGRNIELLLRIDRDVPLFFVGDSLRLGQVLINLVGNAIKFTPVGEVVVRVALQEMQEQKACLRFTITDTGIGMGQEQLDKLFKEFTQGDSSTTRRFGGTGLGLSISKRIVELMWGEISAESEIGNGSTFSFTVMLDMQATQAHRAPLLLKNLHERRVLVVDDSFSSREILRQELEDMQLRAGTADCGEAALAELVRAAEDGDPYDLVLMDWKMPGDNGIQVVRLLRGCRELPYIPTVIMVTAYGREEIMEEAQAEGISHFLIKPVSPSLLQNAILDVFGQRSTDEDESGLPQELRIPSRFRGSKVLLAEDNEVNQLVAKELLASSGFSVDIANTGLDVLRMVEQTEYAMVFMDIHMPDMDGIEAAKRLRMLERYARTPIIALTADSMVGDREKSLAAGMNDHLAKPIDPYRLIEVATQWLQWREGGGTPGNPNATPLQ</sequence>
<feature type="domain" description="Response regulatory" evidence="15">
    <location>
        <begin position="1210"/>
        <end position="1326"/>
    </location>
</feature>
<feature type="modified residue" description="4-aspartylphosphate" evidence="11">
    <location>
        <position position="1116"/>
    </location>
</feature>
<dbReference type="CDD" id="cd00082">
    <property type="entry name" value="HisKA"/>
    <property type="match status" value="1"/>
</dbReference>
<dbReference type="CDD" id="cd17546">
    <property type="entry name" value="REC_hyHK_CKI1_RcsC-like"/>
    <property type="match status" value="2"/>
</dbReference>
<comment type="subunit">
    <text evidence="9">At low DSF concentrations, interacts with RpfF.</text>
</comment>
<dbReference type="InterPro" id="IPR003594">
    <property type="entry name" value="HATPase_dom"/>
</dbReference>
<evidence type="ECO:0000313" key="18">
    <source>
        <dbReference type="EMBL" id="QCC86227.1"/>
    </source>
</evidence>
<dbReference type="Pfam" id="PF00512">
    <property type="entry name" value="HisKA"/>
    <property type="match status" value="1"/>
</dbReference>
<evidence type="ECO:0000256" key="2">
    <source>
        <dbReference type="ARBA" id="ARBA00012438"/>
    </source>
</evidence>
<dbReference type="SMART" id="SM00062">
    <property type="entry name" value="PBPb"/>
    <property type="match status" value="2"/>
</dbReference>
<dbReference type="PROSITE" id="PS50112">
    <property type="entry name" value="PAS"/>
    <property type="match status" value="2"/>
</dbReference>
<dbReference type="SUPFAM" id="SSF53850">
    <property type="entry name" value="Periplasmic binding protein-like II"/>
    <property type="match status" value="2"/>
</dbReference>
<evidence type="ECO:0000256" key="11">
    <source>
        <dbReference type="PROSITE-ProRule" id="PRU00169"/>
    </source>
</evidence>
<evidence type="ECO:0000256" key="9">
    <source>
        <dbReference type="ARBA" id="ARBA00064003"/>
    </source>
</evidence>
<dbReference type="SUPFAM" id="SSF47384">
    <property type="entry name" value="Homodimeric domain of signal transducing histidine kinase"/>
    <property type="match status" value="1"/>
</dbReference>
<dbReference type="InterPro" id="IPR003661">
    <property type="entry name" value="HisK_dim/P_dom"/>
</dbReference>
<evidence type="ECO:0000256" key="13">
    <source>
        <dbReference type="SAM" id="SignalP"/>
    </source>
</evidence>
<dbReference type="SUPFAM" id="SSF55874">
    <property type="entry name" value="ATPase domain of HSP90 chaperone/DNA topoisomerase II/histidine kinase"/>
    <property type="match status" value="1"/>
</dbReference>
<evidence type="ECO:0000256" key="6">
    <source>
        <dbReference type="ARBA" id="ARBA00022777"/>
    </source>
</evidence>
<dbReference type="Pfam" id="PF00072">
    <property type="entry name" value="Response_reg"/>
    <property type="match status" value="2"/>
</dbReference>
<reference evidence="18 19" key="1">
    <citation type="submission" date="2019-02" db="EMBL/GenBank/DDBJ databases">
        <title>Complete Genome Sequence of Desulfovibrio desulfuricans IC1, a Sulfonate Utilizing Anaerobe.</title>
        <authorList>
            <person name="Day L.A."/>
            <person name="De Leon K.B."/>
            <person name="Wall J.D."/>
        </authorList>
    </citation>
    <scope>NUCLEOTIDE SEQUENCE [LARGE SCALE GENOMIC DNA]</scope>
    <source>
        <strain evidence="18 19">IC1</strain>
    </source>
</reference>
<dbReference type="CDD" id="cd00130">
    <property type="entry name" value="PAS"/>
    <property type="match status" value="2"/>
</dbReference>
<feature type="transmembrane region" description="Helical" evidence="12">
    <location>
        <begin position="511"/>
        <end position="534"/>
    </location>
</feature>
<dbReference type="InterPro" id="IPR036097">
    <property type="entry name" value="HisK_dim/P_sf"/>
</dbReference>
<dbReference type="Pfam" id="PF02518">
    <property type="entry name" value="HATPase_c"/>
    <property type="match status" value="1"/>
</dbReference>
<dbReference type="PANTHER" id="PTHR45339:SF1">
    <property type="entry name" value="HYBRID SIGNAL TRANSDUCTION HISTIDINE KINASE J"/>
    <property type="match status" value="1"/>
</dbReference>
<comment type="catalytic activity">
    <reaction evidence="1">
        <text>ATP + protein L-histidine = ADP + protein N-phospho-L-histidine.</text>
        <dbReference type="EC" id="2.7.13.3"/>
    </reaction>
</comment>
<dbReference type="GO" id="GO:0005524">
    <property type="term" value="F:ATP binding"/>
    <property type="evidence" value="ECO:0007669"/>
    <property type="project" value="UniProtKB-KW"/>
</dbReference>
<dbReference type="Proteomes" id="UP000297065">
    <property type="component" value="Chromosome"/>
</dbReference>
<dbReference type="InterPro" id="IPR004358">
    <property type="entry name" value="Sig_transdc_His_kin-like_C"/>
</dbReference>
<evidence type="ECO:0000256" key="10">
    <source>
        <dbReference type="ARBA" id="ARBA00068150"/>
    </source>
</evidence>
<dbReference type="InterPro" id="IPR005467">
    <property type="entry name" value="His_kinase_dom"/>
</dbReference>
<evidence type="ECO:0000313" key="19">
    <source>
        <dbReference type="Proteomes" id="UP000297065"/>
    </source>
</evidence>
<feature type="chain" id="PRO_5020563834" description="Sensory/regulatory protein RpfC" evidence="13">
    <location>
        <begin position="28"/>
        <end position="1344"/>
    </location>
</feature>
<dbReference type="FunFam" id="1.10.287.130:FF:000002">
    <property type="entry name" value="Two-component osmosensing histidine kinase"/>
    <property type="match status" value="1"/>
</dbReference>
<dbReference type="InterPro" id="IPR013656">
    <property type="entry name" value="PAS_4"/>
</dbReference>
<feature type="domain" description="PAC" evidence="17">
    <location>
        <begin position="758"/>
        <end position="811"/>
    </location>
</feature>
<dbReference type="InterPro" id="IPR035965">
    <property type="entry name" value="PAS-like_dom_sf"/>
</dbReference>
<dbReference type="Gene3D" id="3.40.190.10">
    <property type="entry name" value="Periplasmic binding protein-like II"/>
    <property type="match status" value="4"/>
</dbReference>
<evidence type="ECO:0000256" key="5">
    <source>
        <dbReference type="ARBA" id="ARBA00022741"/>
    </source>
</evidence>
<feature type="signal peptide" evidence="13">
    <location>
        <begin position="1"/>
        <end position="27"/>
    </location>
</feature>
<feature type="domain" description="PAS" evidence="16">
    <location>
        <begin position="561"/>
        <end position="631"/>
    </location>
</feature>
<protein>
    <recommendedName>
        <fullName evidence="10">Sensory/regulatory protein RpfC</fullName>
        <ecNumber evidence="2">2.7.13.3</ecNumber>
    </recommendedName>
</protein>
<dbReference type="SMART" id="SM00388">
    <property type="entry name" value="HisKA"/>
    <property type="match status" value="1"/>
</dbReference>
<dbReference type="Pfam" id="PF08448">
    <property type="entry name" value="PAS_4"/>
    <property type="match status" value="1"/>
</dbReference>
<dbReference type="InterPro" id="IPR036890">
    <property type="entry name" value="HATPase_C_sf"/>
</dbReference>
<feature type="domain" description="Response regulatory" evidence="15">
    <location>
        <begin position="1062"/>
        <end position="1184"/>
    </location>
</feature>
<dbReference type="FunFam" id="3.30.565.10:FF:000010">
    <property type="entry name" value="Sensor histidine kinase RcsC"/>
    <property type="match status" value="1"/>
</dbReference>
<keyword evidence="4" id="KW-0808">Transferase</keyword>
<organism evidence="18 19">
    <name type="scientific">Desulfovibrio desulfuricans</name>
    <dbReference type="NCBI Taxonomy" id="876"/>
    <lineage>
        <taxon>Bacteria</taxon>
        <taxon>Pseudomonadati</taxon>
        <taxon>Thermodesulfobacteriota</taxon>
        <taxon>Desulfovibrionia</taxon>
        <taxon>Desulfovibrionales</taxon>
        <taxon>Desulfovibrionaceae</taxon>
        <taxon>Desulfovibrio</taxon>
    </lineage>
</organism>